<accession>A0A5D3WP40</accession>
<dbReference type="PANTHER" id="PTHR42836:SF1">
    <property type="entry name" value="7-CARBOXY-7-DEAZAGUANINE SYNTHASE"/>
    <property type="match status" value="1"/>
</dbReference>
<dbReference type="InterPro" id="IPR013785">
    <property type="entry name" value="Aldolase_TIM"/>
</dbReference>
<dbReference type="PIRSF" id="PIRSF000370">
    <property type="entry name" value="QueE"/>
    <property type="match status" value="1"/>
</dbReference>
<feature type="binding site" evidence="8">
    <location>
        <begin position="13"/>
        <end position="15"/>
    </location>
    <ligand>
        <name>substrate</name>
    </ligand>
</feature>
<evidence type="ECO:0000313" key="11">
    <source>
        <dbReference type="Proteomes" id="UP000324159"/>
    </source>
</evidence>
<comment type="caution">
    <text evidence="8">Lacks conserved residue(s) required for the propagation of feature annotation.</text>
</comment>
<evidence type="ECO:0000259" key="9">
    <source>
        <dbReference type="PROSITE" id="PS51918"/>
    </source>
</evidence>
<dbReference type="SFLD" id="SFLDS00029">
    <property type="entry name" value="Radical_SAM"/>
    <property type="match status" value="1"/>
</dbReference>
<feature type="binding site" evidence="8">
    <location>
        <begin position="38"/>
        <end position="40"/>
    </location>
    <ligand>
        <name>S-adenosyl-L-methionine</name>
        <dbReference type="ChEBI" id="CHEBI:59789"/>
    </ligand>
</feature>
<comment type="subunit">
    <text evidence="8">Homodimer.</text>
</comment>
<comment type="pathway">
    <text evidence="8">Purine metabolism; 7-cyano-7-deazaguanine biosynthesis.</text>
</comment>
<name>A0A5D3WP40_9BACT</name>
<keyword evidence="8" id="KW-0671">Queuosine biosynthesis</keyword>
<protein>
    <recommendedName>
        <fullName evidence="8">7-carboxy-7-deazaguanine synthase</fullName>
        <shortName evidence="8">CDG synthase</shortName>
        <ecNumber evidence="8">4.3.99.3</ecNumber>
    </recommendedName>
    <alternativeName>
        <fullName evidence="8">Queuosine biosynthesis protein QueE</fullName>
    </alternativeName>
</protein>
<feature type="binding site" evidence="8">
    <location>
        <position position="93"/>
    </location>
    <ligand>
        <name>substrate</name>
    </ligand>
</feature>
<organism evidence="10 11">
    <name type="scientific">Geothermobacter ehrlichii</name>
    <dbReference type="NCBI Taxonomy" id="213224"/>
    <lineage>
        <taxon>Bacteria</taxon>
        <taxon>Pseudomonadati</taxon>
        <taxon>Thermodesulfobacteriota</taxon>
        <taxon>Desulfuromonadia</taxon>
        <taxon>Desulfuromonadales</taxon>
        <taxon>Geothermobacteraceae</taxon>
        <taxon>Geothermobacter</taxon>
    </lineage>
</organism>
<dbReference type="GO" id="GO:0008616">
    <property type="term" value="P:tRNA queuosine(34) biosynthetic process"/>
    <property type="evidence" value="ECO:0007669"/>
    <property type="project" value="UniProtKB-UniRule"/>
</dbReference>
<comment type="cofactor">
    <cofactor evidence="8">
        <name>S-adenosyl-L-methionine</name>
        <dbReference type="ChEBI" id="CHEBI:59789"/>
    </cofactor>
    <text evidence="8">Binds 1 S-adenosyl-L-methionine per subunit.</text>
</comment>
<keyword evidence="2 8" id="KW-0949">S-adenosyl-L-methionine</keyword>
<keyword evidence="5 8" id="KW-0408">Iron</keyword>
<evidence type="ECO:0000256" key="8">
    <source>
        <dbReference type="HAMAP-Rule" id="MF_00917"/>
    </source>
</evidence>
<comment type="similarity">
    <text evidence="8">Belongs to the radical SAM superfamily. 7-carboxy-7-deazaguanine synthase family.</text>
</comment>
<keyword evidence="3 8" id="KW-0479">Metal-binding</keyword>
<dbReference type="PROSITE" id="PS51918">
    <property type="entry name" value="RADICAL_SAM"/>
    <property type="match status" value="1"/>
</dbReference>
<keyword evidence="6 8" id="KW-0411">Iron-sulfur</keyword>
<feature type="binding site" evidence="8">
    <location>
        <position position="41"/>
    </location>
    <ligand>
        <name>Mg(2+)</name>
        <dbReference type="ChEBI" id="CHEBI:18420"/>
    </ligand>
</feature>
<comment type="cofactor">
    <cofactor evidence="8">
        <name>[4Fe-4S] cluster</name>
        <dbReference type="ChEBI" id="CHEBI:49883"/>
    </cofactor>
    <text evidence="8">Binds 1 [4Fe-4S] cluster. The cluster is coordinated with 3 cysteines and an exchangeable S-adenosyl-L-methionine.</text>
</comment>
<evidence type="ECO:0000256" key="5">
    <source>
        <dbReference type="ARBA" id="ARBA00023004"/>
    </source>
</evidence>
<evidence type="ECO:0000256" key="7">
    <source>
        <dbReference type="ARBA" id="ARBA00023239"/>
    </source>
</evidence>
<evidence type="ECO:0000256" key="2">
    <source>
        <dbReference type="ARBA" id="ARBA00022691"/>
    </source>
</evidence>
<keyword evidence="7 8" id="KW-0456">Lyase</keyword>
<dbReference type="GO" id="GO:0016840">
    <property type="term" value="F:carbon-nitrogen lyase activity"/>
    <property type="evidence" value="ECO:0007669"/>
    <property type="project" value="UniProtKB-UniRule"/>
</dbReference>
<feature type="binding site" evidence="8">
    <location>
        <position position="95"/>
    </location>
    <ligand>
        <name>S-adenosyl-L-methionine</name>
        <dbReference type="ChEBI" id="CHEBI:59789"/>
    </ligand>
</feature>
<evidence type="ECO:0000256" key="4">
    <source>
        <dbReference type="ARBA" id="ARBA00022842"/>
    </source>
</evidence>
<dbReference type="EC" id="4.3.99.3" evidence="8"/>
<reference evidence="10 11" key="1">
    <citation type="submission" date="2019-07" db="EMBL/GenBank/DDBJ databases">
        <title>Genomic Encyclopedia of Type Strains, Phase IV (KMG-IV): sequencing the most valuable type-strain genomes for metagenomic binning, comparative biology and taxonomic classification.</title>
        <authorList>
            <person name="Goeker M."/>
        </authorList>
    </citation>
    <scope>NUCLEOTIDE SEQUENCE [LARGE SCALE GENOMIC DNA]</scope>
    <source>
        <strain evidence="10 11">SS015</strain>
    </source>
</reference>
<comment type="cofactor">
    <cofactor evidence="8">
        <name>Mg(2+)</name>
        <dbReference type="ChEBI" id="CHEBI:18420"/>
    </cofactor>
</comment>
<comment type="caution">
    <text evidence="10">The sequence shown here is derived from an EMBL/GenBank/DDBJ whole genome shotgun (WGS) entry which is preliminary data.</text>
</comment>
<dbReference type="InterPro" id="IPR024924">
    <property type="entry name" value="7-CO-7-deazaguanine_synth-like"/>
</dbReference>
<dbReference type="Pfam" id="PF04055">
    <property type="entry name" value="Radical_SAM"/>
    <property type="match status" value="1"/>
</dbReference>
<feature type="binding site" evidence="8">
    <location>
        <position position="39"/>
    </location>
    <ligand>
        <name>[4Fe-4S] cluster</name>
        <dbReference type="ChEBI" id="CHEBI:49883"/>
        <note>4Fe-4S-S-AdoMet</note>
    </ligand>
</feature>
<keyword evidence="11" id="KW-1185">Reference proteome</keyword>
<dbReference type="InterPro" id="IPR007197">
    <property type="entry name" value="rSAM"/>
</dbReference>
<evidence type="ECO:0000256" key="6">
    <source>
        <dbReference type="ARBA" id="ARBA00023014"/>
    </source>
</evidence>
<evidence type="ECO:0000256" key="1">
    <source>
        <dbReference type="ARBA" id="ARBA00022485"/>
    </source>
</evidence>
<sequence length="246" mass="27022">MTELGLKEIFSSLQGEGIYIGCRQIFVRLTGCNLACRYCDTDFRPTSVCRIETEPGCGRFREVESPLAAVQVSALLQRWQASFPGLHQAITLTGGEPLLQATALAQWLPQLGCELPVHLETNGTLPEQAQALRPWIDFFSIDLKLSSVTGEPTPWKAHRRFLEVCRGKAAQVKIVVAPGLDERELRQAAELAAACLPQTPLILQPVTAEGRPLVPGGQLLSWQTALSRTHPDCRVIPQVHPLLAVF</sequence>
<dbReference type="GO" id="GO:0051539">
    <property type="term" value="F:4 iron, 4 sulfur cluster binding"/>
    <property type="evidence" value="ECO:0007669"/>
    <property type="project" value="UniProtKB-UniRule"/>
</dbReference>
<feature type="domain" description="Radical SAM core" evidence="9">
    <location>
        <begin position="19"/>
        <end position="246"/>
    </location>
</feature>
<evidence type="ECO:0000313" key="10">
    <source>
        <dbReference type="EMBL" id="TYP00305.1"/>
    </source>
</evidence>
<comment type="catalytic activity">
    <reaction evidence="8">
        <text>6-carboxy-5,6,7,8-tetrahydropterin + H(+) = 7-carboxy-7-carbaguanine + NH4(+)</text>
        <dbReference type="Rhea" id="RHEA:27974"/>
        <dbReference type="ChEBI" id="CHEBI:15378"/>
        <dbReference type="ChEBI" id="CHEBI:28938"/>
        <dbReference type="ChEBI" id="CHEBI:61032"/>
        <dbReference type="ChEBI" id="CHEBI:61036"/>
        <dbReference type="EC" id="4.3.99.3"/>
    </reaction>
</comment>
<dbReference type="SUPFAM" id="SSF102114">
    <property type="entry name" value="Radical SAM enzymes"/>
    <property type="match status" value="1"/>
</dbReference>
<dbReference type="Proteomes" id="UP000324159">
    <property type="component" value="Unassembled WGS sequence"/>
</dbReference>
<dbReference type="CDD" id="cd01335">
    <property type="entry name" value="Radical_SAM"/>
    <property type="match status" value="1"/>
</dbReference>
<gene>
    <name evidence="8" type="primary">queE</name>
    <name evidence="10" type="ORF">EDC39_101471</name>
</gene>
<dbReference type="GO" id="GO:1904047">
    <property type="term" value="F:S-adenosyl-L-methionine binding"/>
    <property type="evidence" value="ECO:0007669"/>
    <property type="project" value="UniProtKB-UniRule"/>
</dbReference>
<proteinExistence type="inferred from homology"/>
<comment type="function">
    <text evidence="8">Catalyzes the complex heterocyclic radical-mediated conversion of 6-carboxy-5,6,7,8-tetrahydropterin (CPH4) to 7-carboxy-7-deazaguanine (CDG), a step common to the biosynthetic pathways of all 7-deazapurine-containing compounds.</text>
</comment>
<evidence type="ECO:0000256" key="3">
    <source>
        <dbReference type="ARBA" id="ARBA00022723"/>
    </source>
</evidence>
<feature type="binding site" evidence="8">
    <location>
        <position position="36"/>
    </location>
    <ligand>
        <name>[4Fe-4S] cluster</name>
        <dbReference type="ChEBI" id="CHEBI:49883"/>
        <note>4Fe-4S-S-AdoMet</note>
    </ligand>
</feature>
<dbReference type="UniPathway" id="UPA00391"/>
<dbReference type="AlphaFoldDB" id="A0A5D3WP40"/>
<keyword evidence="1 8" id="KW-0004">4Fe-4S</keyword>
<feature type="binding site" evidence="8">
    <location>
        <position position="28"/>
    </location>
    <ligand>
        <name>substrate</name>
    </ligand>
</feature>
<keyword evidence="4 8" id="KW-0460">Magnesium</keyword>
<dbReference type="PANTHER" id="PTHR42836">
    <property type="entry name" value="7-CARBOXY-7-DEAZAGUANINE SYNTHASE"/>
    <property type="match status" value="1"/>
</dbReference>
<dbReference type="InterPro" id="IPR058240">
    <property type="entry name" value="rSAM_sf"/>
</dbReference>
<feature type="binding site" evidence="8">
    <location>
        <position position="32"/>
    </location>
    <ligand>
        <name>[4Fe-4S] cluster</name>
        <dbReference type="ChEBI" id="CHEBI:49883"/>
        <note>4Fe-4S-S-AdoMet</note>
    </ligand>
</feature>
<dbReference type="EMBL" id="VNIB01000001">
    <property type="protein sequence ID" value="TYP00305.1"/>
    <property type="molecule type" value="Genomic_DNA"/>
</dbReference>
<dbReference type="GO" id="GO:0000287">
    <property type="term" value="F:magnesium ion binding"/>
    <property type="evidence" value="ECO:0007669"/>
    <property type="project" value="UniProtKB-UniRule"/>
</dbReference>
<dbReference type="HAMAP" id="MF_00917">
    <property type="entry name" value="QueE"/>
    <property type="match status" value="1"/>
</dbReference>
<dbReference type="Gene3D" id="3.20.20.70">
    <property type="entry name" value="Aldolase class I"/>
    <property type="match status" value="1"/>
</dbReference>
<dbReference type="RefSeq" id="WP_187426603.1">
    <property type="nucleotide sequence ID" value="NZ_VNIB01000001.1"/>
</dbReference>